<sequence length="126" mass="14550">MTDQNVNKILPTKSTMHYWRGKNSTTDLFELISNLMNNIVESEQDEPSANNMSKIKEMKSKPTDSHNKHQSEEDSRKMEKTSNSMKLSKSEDVLKSSKTSLAGNTRKEKPPRKKCIFLPEYRQKKA</sequence>
<evidence type="ECO:0000313" key="2">
    <source>
        <dbReference type="EMBL" id="GIX95566.1"/>
    </source>
</evidence>
<feature type="compositionally biased region" description="Polar residues" evidence="1">
    <location>
        <begin position="42"/>
        <end position="53"/>
    </location>
</feature>
<organism evidence="2 3">
    <name type="scientific">Caerostris extrusa</name>
    <name type="common">Bark spider</name>
    <name type="synonym">Caerostris bankana</name>
    <dbReference type="NCBI Taxonomy" id="172846"/>
    <lineage>
        <taxon>Eukaryota</taxon>
        <taxon>Metazoa</taxon>
        <taxon>Ecdysozoa</taxon>
        <taxon>Arthropoda</taxon>
        <taxon>Chelicerata</taxon>
        <taxon>Arachnida</taxon>
        <taxon>Araneae</taxon>
        <taxon>Araneomorphae</taxon>
        <taxon>Entelegynae</taxon>
        <taxon>Araneoidea</taxon>
        <taxon>Araneidae</taxon>
        <taxon>Caerostris</taxon>
    </lineage>
</organism>
<name>A0AAV4PEL7_CAEEX</name>
<gene>
    <name evidence="2" type="ORF">CEXT_255251</name>
</gene>
<feature type="compositionally biased region" description="Basic and acidic residues" evidence="1">
    <location>
        <begin position="54"/>
        <end position="80"/>
    </location>
</feature>
<dbReference type="Proteomes" id="UP001054945">
    <property type="component" value="Unassembled WGS sequence"/>
</dbReference>
<dbReference type="AlphaFoldDB" id="A0AAV4PEL7"/>
<proteinExistence type="predicted"/>
<keyword evidence="3" id="KW-1185">Reference proteome</keyword>
<protein>
    <submittedName>
        <fullName evidence="2">Uncharacterized protein</fullName>
    </submittedName>
</protein>
<evidence type="ECO:0000256" key="1">
    <source>
        <dbReference type="SAM" id="MobiDB-lite"/>
    </source>
</evidence>
<dbReference type="EMBL" id="BPLR01004534">
    <property type="protein sequence ID" value="GIX95566.1"/>
    <property type="molecule type" value="Genomic_DNA"/>
</dbReference>
<evidence type="ECO:0000313" key="3">
    <source>
        <dbReference type="Proteomes" id="UP001054945"/>
    </source>
</evidence>
<accession>A0AAV4PEL7</accession>
<reference evidence="2 3" key="1">
    <citation type="submission" date="2021-06" db="EMBL/GenBank/DDBJ databases">
        <title>Caerostris extrusa draft genome.</title>
        <authorList>
            <person name="Kono N."/>
            <person name="Arakawa K."/>
        </authorList>
    </citation>
    <scope>NUCLEOTIDE SEQUENCE [LARGE SCALE GENOMIC DNA]</scope>
</reference>
<feature type="region of interest" description="Disordered" evidence="1">
    <location>
        <begin position="42"/>
        <end position="126"/>
    </location>
</feature>
<comment type="caution">
    <text evidence="2">The sequence shown here is derived from an EMBL/GenBank/DDBJ whole genome shotgun (WGS) entry which is preliminary data.</text>
</comment>